<keyword evidence="11" id="KW-1185">Reference proteome</keyword>
<dbReference type="AlphaFoldDB" id="A0AAN6WWP5"/>
<reference evidence="10" key="1">
    <citation type="journal article" date="2023" name="Mol. Phylogenet. Evol.">
        <title>Genome-scale phylogeny and comparative genomics of the fungal order Sordariales.</title>
        <authorList>
            <person name="Hensen N."/>
            <person name="Bonometti L."/>
            <person name="Westerberg I."/>
            <person name="Brannstrom I.O."/>
            <person name="Guillou S."/>
            <person name="Cros-Aarteil S."/>
            <person name="Calhoun S."/>
            <person name="Haridas S."/>
            <person name="Kuo A."/>
            <person name="Mondo S."/>
            <person name="Pangilinan J."/>
            <person name="Riley R."/>
            <person name="LaButti K."/>
            <person name="Andreopoulos B."/>
            <person name="Lipzen A."/>
            <person name="Chen C."/>
            <person name="Yan M."/>
            <person name="Daum C."/>
            <person name="Ng V."/>
            <person name="Clum A."/>
            <person name="Steindorff A."/>
            <person name="Ohm R.A."/>
            <person name="Martin F."/>
            <person name="Silar P."/>
            <person name="Natvig D.O."/>
            <person name="Lalanne C."/>
            <person name="Gautier V."/>
            <person name="Ament-Velasquez S.L."/>
            <person name="Kruys A."/>
            <person name="Hutchinson M.I."/>
            <person name="Powell A.J."/>
            <person name="Barry K."/>
            <person name="Miller A.N."/>
            <person name="Grigoriev I.V."/>
            <person name="Debuchy R."/>
            <person name="Gladieux P."/>
            <person name="Hiltunen Thoren M."/>
            <person name="Johannesson H."/>
        </authorList>
    </citation>
    <scope>NUCLEOTIDE SEQUENCE</scope>
    <source>
        <strain evidence="10">PSN309</strain>
    </source>
</reference>
<dbReference type="EMBL" id="MU864373">
    <property type="protein sequence ID" value="KAK4189599.1"/>
    <property type="molecule type" value="Genomic_DNA"/>
</dbReference>
<evidence type="ECO:0000256" key="4">
    <source>
        <dbReference type="ARBA" id="ARBA00022737"/>
    </source>
</evidence>
<keyword evidence="3" id="KW-0963">Cytoplasm</keyword>
<dbReference type="PANTHER" id="PTHR19316:SF18">
    <property type="entry name" value="HSP70-BINDING PROTEIN 1"/>
    <property type="match status" value="1"/>
</dbReference>
<dbReference type="PANTHER" id="PTHR19316">
    <property type="entry name" value="PROTEIN FOLDING REGULATOR"/>
    <property type="match status" value="1"/>
</dbReference>
<dbReference type="FunFam" id="1.25.10.10:FF:000434">
    <property type="entry name" value="Hsp70 nucleotide exchange factor fes1"/>
    <property type="match status" value="1"/>
</dbReference>
<dbReference type="Pfam" id="PF08609">
    <property type="entry name" value="Fes1"/>
    <property type="match status" value="1"/>
</dbReference>
<evidence type="ECO:0000256" key="6">
    <source>
        <dbReference type="ARBA" id="ARBA00024912"/>
    </source>
</evidence>
<accession>A0AAN6WWP5</accession>
<dbReference type="InterPro" id="IPR050693">
    <property type="entry name" value="Hsp70_NEF-Inhibitors"/>
</dbReference>
<evidence type="ECO:0000313" key="11">
    <source>
        <dbReference type="Proteomes" id="UP001302126"/>
    </source>
</evidence>
<feature type="repeat" description="ARM" evidence="7">
    <location>
        <begin position="143"/>
        <end position="171"/>
    </location>
</feature>
<evidence type="ECO:0000256" key="7">
    <source>
        <dbReference type="PROSITE-ProRule" id="PRU00259"/>
    </source>
</evidence>
<evidence type="ECO:0000259" key="9">
    <source>
        <dbReference type="Pfam" id="PF08609"/>
    </source>
</evidence>
<evidence type="ECO:0000256" key="2">
    <source>
        <dbReference type="ARBA" id="ARBA00011045"/>
    </source>
</evidence>
<comment type="similarity">
    <text evidence="2">Belongs to the FES1 family.</text>
</comment>
<evidence type="ECO:0000256" key="3">
    <source>
        <dbReference type="ARBA" id="ARBA00022490"/>
    </source>
</evidence>
<gene>
    <name evidence="10" type="ORF">QBC35DRAFT_132239</name>
</gene>
<dbReference type="GO" id="GO:0006417">
    <property type="term" value="P:regulation of translation"/>
    <property type="evidence" value="ECO:0007669"/>
    <property type="project" value="UniProtKB-KW"/>
</dbReference>
<dbReference type="InterPro" id="IPR011989">
    <property type="entry name" value="ARM-like"/>
</dbReference>
<proteinExistence type="inferred from homology"/>
<keyword evidence="4" id="KW-0677">Repeat</keyword>
<dbReference type="Gene3D" id="1.25.10.10">
    <property type="entry name" value="Leucine-rich Repeat Variant"/>
    <property type="match status" value="1"/>
</dbReference>
<protein>
    <submittedName>
        <fullName evidence="10">Nucleotide exchange factor Fes1-domain-containing protein</fullName>
    </submittedName>
</protein>
<feature type="region of interest" description="Disordered" evidence="8">
    <location>
        <begin position="16"/>
        <end position="38"/>
    </location>
</feature>
<comment type="function">
    <text evidence="6">Functions as a nucleotide exchange factor (NEF) for Hsp70 chaperones which accelerates the release of ADP. Required for fully efficient Hsp70-mediated folding of proteins.</text>
</comment>
<organism evidence="10 11">
    <name type="scientific">Podospora australis</name>
    <dbReference type="NCBI Taxonomy" id="1536484"/>
    <lineage>
        <taxon>Eukaryota</taxon>
        <taxon>Fungi</taxon>
        <taxon>Dikarya</taxon>
        <taxon>Ascomycota</taxon>
        <taxon>Pezizomycotina</taxon>
        <taxon>Sordariomycetes</taxon>
        <taxon>Sordariomycetidae</taxon>
        <taxon>Sordariales</taxon>
        <taxon>Podosporaceae</taxon>
        <taxon>Podospora</taxon>
    </lineage>
</organism>
<dbReference type="GO" id="GO:0000774">
    <property type="term" value="F:adenyl-nucleotide exchange factor activity"/>
    <property type="evidence" value="ECO:0007669"/>
    <property type="project" value="TreeGrafter"/>
</dbReference>
<dbReference type="GO" id="GO:0005783">
    <property type="term" value="C:endoplasmic reticulum"/>
    <property type="evidence" value="ECO:0007669"/>
    <property type="project" value="TreeGrafter"/>
</dbReference>
<dbReference type="InterPro" id="IPR000225">
    <property type="entry name" value="Armadillo"/>
</dbReference>
<keyword evidence="5" id="KW-0810">Translation regulation</keyword>
<name>A0AAN6WWP5_9PEZI</name>
<dbReference type="InterPro" id="IPR013918">
    <property type="entry name" value="Nucleotide_exch_fac_Fes1"/>
</dbReference>
<sequence length="226" mass="24777">MDKNLNNLLKWSIEHSTPSTTSAQTEPSTAPISSPAPVQSNLNPEILAALMGGPSEAELMKAAMEVLHDPESDLENKLIAFDNFEQMIENLDNANNIANLSLWTPLLSLLSHDESEIRRYAAWCVGTAVQNNIKSQERLLAMGGLPSLVEMVLKPEEEPAVRKKAVYALSSAVRNYQPAMDVVHDELEKRGAKHPHAEKKLEASDMDGIDAVMNWLKEQVAAAAKA</sequence>
<comment type="subcellular location">
    <subcellularLocation>
        <location evidence="1">Cytoplasm</location>
    </subcellularLocation>
</comment>
<evidence type="ECO:0000256" key="5">
    <source>
        <dbReference type="ARBA" id="ARBA00022845"/>
    </source>
</evidence>
<dbReference type="SUPFAM" id="SSF48371">
    <property type="entry name" value="ARM repeat"/>
    <property type="match status" value="1"/>
</dbReference>
<comment type="caution">
    <text evidence="10">The sequence shown here is derived from an EMBL/GenBank/DDBJ whole genome shotgun (WGS) entry which is preliminary data.</text>
</comment>
<reference evidence="10" key="2">
    <citation type="submission" date="2023-05" db="EMBL/GenBank/DDBJ databases">
        <authorList>
            <consortium name="Lawrence Berkeley National Laboratory"/>
            <person name="Steindorff A."/>
            <person name="Hensen N."/>
            <person name="Bonometti L."/>
            <person name="Westerberg I."/>
            <person name="Brannstrom I.O."/>
            <person name="Guillou S."/>
            <person name="Cros-Aarteil S."/>
            <person name="Calhoun S."/>
            <person name="Haridas S."/>
            <person name="Kuo A."/>
            <person name="Mondo S."/>
            <person name="Pangilinan J."/>
            <person name="Riley R."/>
            <person name="Labutti K."/>
            <person name="Andreopoulos B."/>
            <person name="Lipzen A."/>
            <person name="Chen C."/>
            <person name="Yanf M."/>
            <person name="Daum C."/>
            <person name="Ng V."/>
            <person name="Clum A."/>
            <person name="Ohm R."/>
            <person name="Martin F."/>
            <person name="Silar P."/>
            <person name="Natvig D."/>
            <person name="Lalanne C."/>
            <person name="Gautier V."/>
            <person name="Ament-Velasquez S.L."/>
            <person name="Kruys A."/>
            <person name="Hutchinson M.I."/>
            <person name="Powell A.J."/>
            <person name="Barry K."/>
            <person name="Miller A.N."/>
            <person name="Grigoriev I.V."/>
            <person name="Debuchy R."/>
            <person name="Gladieux P."/>
            <person name="Thoren M.H."/>
            <person name="Johannesson H."/>
        </authorList>
    </citation>
    <scope>NUCLEOTIDE SEQUENCE</scope>
    <source>
        <strain evidence="10">PSN309</strain>
    </source>
</reference>
<evidence type="ECO:0000256" key="1">
    <source>
        <dbReference type="ARBA" id="ARBA00004496"/>
    </source>
</evidence>
<dbReference type="Proteomes" id="UP001302126">
    <property type="component" value="Unassembled WGS sequence"/>
</dbReference>
<evidence type="ECO:0000313" key="10">
    <source>
        <dbReference type="EMBL" id="KAK4189599.1"/>
    </source>
</evidence>
<evidence type="ECO:0000256" key="8">
    <source>
        <dbReference type="SAM" id="MobiDB-lite"/>
    </source>
</evidence>
<feature type="domain" description="Nucleotide exchange factor Fes1" evidence="9">
    <location>
        <begin position="5"/>
        <end position="97"/>
    </location>
</feature>
<dbReference type="PROSITE" id="PS50176">
    <property type="entry name" value="ARM_REPEAT"/>
    <property type="match status" value="1"/>
</dbReference>
<dbReference type="InterPro" id="IPR016024">
    <property type="entry name" value="ARM-type_fold"/>
</dbReference>